<accession>A0A820UFW5</accession>
<dbReference type="AlphaFoldDB" id="A0A820UFW5"/>
<feature type="non-terminal residue" evidence="1">
    <location>
        <position position="45"/>
    </location>
</feature>
<gene>
    <name evidence="1" type="ORF">UJA718_LOCUS24923</name>
</gene>
<dbReference type="Pfam" id="PF02291">
    <property type="entry name" value="TFIID-31kDa"/>
    <property type="match status" value="1"/>
</dbReference>
<organism evidence="1 2">
    <name type="scientific">Rotaria socialis</name>
    <dbReference type="NCBI Taxonomy" id="392032"/>
    <lineage>
        <taxon>Eukaryota</taxon>
        <taxon>Metazoa</taxon>
        <taxon>Spiralia</taxon>
        <taxon>Gnathifera</taxon>
        <taxon>Rotifera</taxon>
        <taxon>Eurotatoria</taxon>
        <taxon>Bdelloidea</taxon>
        <taxon>Philodinida</taxon>
        <taxon>Philodinidae</taxon>
        <taxon>Rotaria</taxon>
    </lineage>
</organism>
<dbReference type="InterPro" id="IPR003162">
    <property type="entry name" value="TFIID-31"/>
</dbReference>
<evidence type="ECO:0000313" key="1">
    <source>
        <dbReference type="EMBL" id="CAF4480992.1"/>
    </source>
</evidence>
<comment type="caution">
    <text evidence="1">The sequence shown here is derived from an EMBL/GenBank/DDBJ whole genome shotgun (WGS) entry which is preliminary data.</text>
</comment>
<name>A0A820UFW5_9BILA</name>
<sequence>MSNPASTDEQNRLPKDGIVVQTMLQEMGITNYEPKLIPMVLDFMH</sequence>
<dbReference type="Gene3D" id="1.10.20.10">
    <property type="entry name" value="Histone, subunit A"/>
    <property type="match status" value="1"/>
</dbReference>
<reference evidence="1" key="1">
    <citation type="submission" date="2021-02" db="EMBL/GenBank/DDBJ databases">
        <authorList>
            <person name="Nowell W R."/>
        </authorList>
    </citation>
    <scope>NUCLEOTIDE SEQUENCE</scope>
</reference>
<dbReference type="InterPro" id="IPR009072">
    <property type="entry name" value="Histone-fold"/>
</dbReference>
<proteinExistence type="predicted"/>
<dbReference type="GO" id="GO:0006352">
    <property type="term" value="P:DNA-templated transcription initiation"/>
    <property type="evidence" value="ECO:0007669"/>
    <property type="project" value="InterPro"/>
</dbReference>
<protein>
    <submittedName>
        <fullName evidence="1">Uncharacterized protein</fullName>
    </submittedName>
</protein>
<evidence type="ECO:0000313" key="2">
    <source>
        <dbReference type="Proteomes" id="UP000663873"/>
    </source>
</evidence>
<dbReference type="Proteomes" id="UP000663873">
    <property type="component" value="Unassembled WGS sequence"/>
</dbReference>
<keyword evidence="2" id="KW-1185">Reference proteome</keyword>
<dbReference type="GO" id="GO:0046982">
    <property type="term" value="F:protein heterodimerization activity"/>
    <property type="evidence" value="ECO:0007669"/>
    <property type="project" value="InterPro"/>
</dbReference>
<dbReference type="EMBL" id="CAJOBP010005914">
    <property type="protein sequence ID" value="CAF4480992.1"/>
    <property type="molecule type" value="Genomic_DNA"/>
</dbReference>